<comment type="caution">
    <text evidence="3">The sequence shown here is derived from an EMBL/GenBank/DDBJ whole genome shotgun (WGS) entry which is preliminary data.</text>
</comment>
<name>A0A3A8BBZ6_9RHOB</name>
<dbReference type="EMBL" id="RAPE01000001">
    <property type="protein sequence ID" value="RKF17084.1"/>
    <property type="molecule type" value="Genomic_DNA"/>
</dbReference>
<dbReference type="GO" id="GO:0043190">
    <property type="term" value="C:ATP-binding cassette (ABC) transporter complex"/>
    <property type="evidence" value="ECO:0007669"/>
    <property type="project" value="InterPro"/>
</dbReference>
<dbReference type="Proteomes" id="UP000281128">
    <property type="component" value="Unassembled WGS sequence"/>
</dbReference>
<feature type="signal peptide" evidence="1">
    <location>
        <begin position="1"/>
        <end position="22"/>
    </location>
</feature>
<dbReference type="GO" id="GO:0022857">
    <property type="term" value="F:transmembrane transporter activity"/>
    <property type="evidence" value="ECO:0007669"/>
    <property type="project" value="InterPro"/>
</dbReference>
<keyword evidence="1" id="KW-0732">Signal</keyword>
<organism evidence="3 4">
    <name type="scientific">Roseovarius spongiae</name>
    <dbReference type="NCBI Taxonomy" id="2320272"/>
    <lineage>
        <taxon>Bacteria</taxon>
        <taxon>Pseudomonadati</taxon>
        <taxon>Pseudomonadota</taxon>
        <taxon>Alphaproteobacteria</taxon>
        <taxon>Rhodobacterales</taxon>
        <taxon>Roseobacteraceae</taxon>
        <taxon>Roseovarius</taxon>
    </lineage>
</organism>
<protein>
    <submittedName>
        <fullName evidence="3">Glycine/betaine ABC transporter substrate-binding protein</fullName>
    </submittedName>
</protein>
<keyword evidence="4" id="KW-1185">Reference proteome</keyword>
<sequence>MPLKNLMISGAVALAATGAALADSDEAIRMPINEWTGQHITAHIAGTLLKKAGYNVEYVTAGAIPQFAAIAQGDLDLQPETWSNSVGAIYPKAIESGDIVIVGDLGLQPREGWMYPPYVEEMCPGLPSYEALYDCAQVFATPETFPEGRLITYPADWGTRSKDVMAQIDIPFNPVAGGSEGAMIAELKAAVASKQPILMMFWEPHWLHAEQDFNWIEFKERDEECQEETGQSREDACGFAQATIRKIVNKDFGEKWPGALKLIEDLSIDNDTQNELMLEIDNKGRALEEVVAEWIDANESTWNPWVESAKAAQE</sequence>
<dbReference type="Pfam" id="PF04069">
    <property type="entry name" value="OpuAC"/>
    <property type="match status" value="1"/>
</dbReference>
<reference evidence="3 4" key="1">
    <citation type="submission" date="2018-09" db="EMBL/GenBank/DDBJ databases">
        <title>Roseovarius spongiae sp. nov., isolated from a marine sponge.</title>
        <authorList>
            <person name="Zhuang L."/>
            <person name="Luo L."/>
        </authorList>
    </citation>
    <scope>NUCLEOTIDE SEQUENCE [LARGE SCALE GENOMIC DNA]</scope>
    <source>
        <strain evidence="3 4">HN-E21</strain>
    </source>
</reference>
<dbReference type="CDD" id="cd13643">
    <property type="entry name" value="PBP2_BCP_2"/>
    <property type="match status" value="1"/>
</dbReference>
<dbReference type="OrthoDB" id="7805658at2"/>
<evidence type="ECO:0000313" key="4">
    <source>
        <dbReference type="Proteomes" id="UP000281128"/>
    </source>
</evidence>
<dbReference type="Gene3D" id="3.40.190.100">
    <property type="entry name" value="Glycine betaine-binding periplasmic protein, domain 2"/>
    <property type="match status" value="1"/>
</dbReference>
<proteinExistence type="predicted"/>
<dbReference type="SUPFAM" id="SSF53850">
    <property type="entry name" value="Periplasmic binding protein-like II"/>
    <property type="match status" value="1"/>
</dbReference>
<evidence type="ECO:0000313" key="3">
    <source>
        <dbReference type="EMBL" id="RKF17084.1"/>
    </source>
</evidence>
<dbReference type="AlphaFoldDB" id="A0A3A8BBZ6"/>
<dbReference type="Gene3D" id="3.40.190.10">
    <property type="entry name" value="Periplasmic binding protein-like II"/>
    <property type="match status" value="1"/>
</dbReference>
<evidence type="ECO:0000259" key="2">
    <source>
        <dbReference type="Pfam" id="PF04069"/>
    </source>
</evidence>
<accession>A0A3A8BBZ6</accession>
<dbReference type="InterPro" id="IPR007210">
    <property type="entry name" value="ABC_Gly_betaine_transp_sub-bd"/>
</dbReference>
<gene>
    <name evidence="3" type="ORF">D6850_06105</name>
</gene>
<feature type="chain" id="PRO_5017387063" evidence="1">
    <location>
        <begin position="23"/>
        <end position="314"/>
    </location>
</feature>
<evidence type="ECO:0000256" key="1">
    <source>
        <dbReference type="SAM" id="SignalP"/>
    </source>
</evidence>
<feature type="domain" description="ABC-type glycine betaine transport system substrate-binding" evidence="2">
    <location>
        <begin position="28"/>
        <end position="296"/>
    </location>
</feature>